<reference evidence="1 2" key="1">
    <citation type="submission" date="2024-09" db="EMBL/GenBank/DDBJ databases">
        <authorList>
            <person name="Sun Q."/>
            <person name="Mori K."/>
        </authorList>
    </citation>
    <scope>NUCLEOTIDE SEQUENCE [LARGE SCALE GENOMIC DNA]</scope>
    <source>
        <strain evidence="1 2">CCM 7415</strain>
    </source>
</reference>
<dbReference type="RefSeq" id="WP_156826687.1">
    <property type="nucleotide sequence ID" value="NZ_JBHLVX010000050.1"/>
</dbReference>
<name>A0ABV6G647_9GAMM</name>
<comment type="caution">
    <text evidence="1">The sequence shown here is derived from an EMBL/GenBank/DDBJ whole genome shotgun (WGS) entry which is preliminary data.</text>
</comment>
<protein>
    <submittedName>
        <fullName evidence="1">Uncharacterized protein</fullName>
    </submittedName>
</protein>
<proteinExistence type="predicted"/>
<evidence type="ECO:0000313" key="1">
    <source>
        <dbReference type="EMBL" id="MFC0268734.1"/>
    </source>
</evidence>
<evidence type="ECO:0000313" key="2">
    <source>
        <dbReference type="Proteomes" id="UP001589814"/>
    </source>
</evidence>
<sequence>MAIIKMHAPLGYAWLNEQFNLQVVQPLPVYSSAGGTRKSRKGVQPAFQRLSGGARYPELTRHVTYLHDVVAQTLQQEMHREAGLLKANDDARQALKTLFEAPDMDLDVIIRSVMQNGYRLSNRLSARYPMLAEDPLLASRTVEVIREVFERR</sequence>
<dbReference type="Proteomes" id="UP001589814">
    <property type="component" value="Unassembled WGS sequence"/>
</dbReference>
<keyword evidence="2" id="KW-1185">Reference proteome</keyword>
<accession>A0ABV6G647</accession>
<organism evidence="1 2">
    <name type="scientific">Kushneria aurantia</name>
    <dbReference type="NCBI Taxonomy" id="504092"/>
    <lineage>
        <taxon>Bacteria</taxon>
        <taxon>Pseudomonadati</taxon>
        <taxon>Pseudomonadota</taxon>
        <taxon>Gammaproteobacteria</taxon>
        <taxon>Oceanospirillales</taxon>
        <taxon>Halomonadaceae</taxon>
        <taxon>Kushneria</taxon>
    </lineage>
</organism>
<gene>
    <name evidence="1" type="ORF">ACFFHW_12215</name>
</gene>
<dbReference type="EMBL" id="JBHLVX010000050">
    <property type="protein sequence ID" value="MFC0268734.1"/>
    <property type="molecule type" value="Genomic_DNA"/>
</dbReference>